<organism evidence="2 3">
    <name type="scientific">Streptomyces ardesiacus</name>
    <dbReference type="NCBI Taxonomy" id="285564"/>
    <lineage>
        <taxon>Bacteria</taxon>
        <taxon>Bacillati</taxon>
        <taxon>Actinomycetota</taxon>
        <taxon>Actinomycetes</taxon>
        <taxon>Kitasatosporales</taxon>
        <taxon>Streptomycetaceae</taxon>
        <taxon>Streptomyces</taxon>
    </lineage>
</organism>
<proteinExistence type="predicted"/>
<dbReference type="Proteomes" id="UP001617907">
    <property type="component" value="Unassembled WGS sequence"/>
</dbReference>
<name>A0ABW8HCB2_9ACTN</name>
<gene>
    <name evidence="2" type="ORF">ACIQFM_19400</name>
</gene>
<keyword evidence="3" id="KW-1185">Reference proteome</keyword>
<protein>
    <recommendedName>
        <fullName evidence="4">MFS transporter</fullName>
    </recommendedName>
</protein>
<accession>A0ABW8HCB2</accession>
<evidence type="ECO:0000256" key="1">
    <source>
        <dbReference type="SAM" id="MobiDB-lite"/>
    </source>
</evidence>
<reference evidence="2 3" key="1">
    <citation type="submission" date="2024-10" db="EMBL/GenBank/DDBJ databases">
        <title>The Natural Products Discovery Center: Release of the First 8490 Sequenced Strains for Exploring Actinobacteria Biosynthetic Diversity.</title>
        <authorList>
            <person name="Kalkreuter E."/>
            <person name="Kautsar S.A."/>
            <person name="Yang D."/>
            <person name="Bader C.D."/>
            <person name="Teijaro C.N."/>
            <person name="Fluegel L."/>
            <person name="Davis C.M."/>
            <person name="Simpson J.R."/>
            <person name="Lauterbach L."/>
            <person name="Steele A.D."/>
            <person name="Gui C."/>
            <person name="Meng S."/>
            <person name="Li G."/>
            <person name="Viehrig K."/>
            <person name="Ye F."/>
            <person name="Su P."/>
            <person name="Kiefer A.F."/>
            <person name="Nichols A."/>
            <person name="Cepeda A.J."/>
            <person name="Yan W."/>
            <person name="Fan B."/>
            <person name="Jiang Y."/>
            <person name="Adhikari A."/>
            <person name="Zheng C.-J."/>
            <person name="Schuster L."/>
            <person name="Cowan T.M."/>
            <person name="Smanski M.J."/>
            <person name="Chevrette M.G."/>
            <person name="De Carvalho L.P.S."/>
            <person name="Shen B."/>
        </authorList>
    </citation>
    <scope>NUCLEOTIDE SEQUENCE [LARGE SCALE GENOMIC DNA]</scope>
    <source>
        <strain evidence="2 3">NPDC093086</strain>
    </source>
</reference>
<evidence type="ECO:0008006" key="4">
    <source>
        <dbReference type="Google" id="ProtNLM"/>
    </source>
</evidence>
<sequence>MDVVLVVLLGTTGFATNPVVVGQVVHVAGAGRALPMALATSAFQAGIALGSRTGGAALASTPHLQGPPLTGTVLALPALVPLGLPAATHRTAAPAPAPAPAPDRPNEQAGQDVASGQSAPRSVTDPADTRGVAPAPGPSSHRR</sequence>
<feature type="region of interest" description="Disordered" evidence="1">
    <location>
        <begin position="89"/>
        <end position="143"/>
    </location>
</feature>
<comment type="caution">
    <text evidence="2">The sequence shown here is derived from an EMBL/GenBank/DDBJ whole genome shotgun (WGS) entry which is preliminary data.</text>
</comment>
<evidence type="ECO:0000313" key="3">
    <source>
        <dbReference type="Proteomes" id="UP001617907"/>
    </source>
</evidence>
<dbReference type="EMBL" id="JBIVPC010000010">
    <property type="protein sequence ID" value="MFJ6038411.1"/>
    <property type="molecule type" value="Genomic_DNA"/>
</dbReference>
<evidence type="ECO:0000313" key="2">
    <source>
        <dbReference type="EMBL" id="MFJ6038411.1"/>
    </source>
</evidence>
<dbReference type="RefSeq" id="WP_350890226.1">
    <property type="nucleotide sequence ID" value="NZ_JBEOTR010000006.1"/>
</dbReference>